<dbReference type="Pfam" id="PF02518">
    <property type="entry name" value="HATPase_c"/>
    <property type="match status" value="1"/>
</dbReference>
<protein>
    <recommendedName>
        <fullName evidence="2">histidine kinase</fullName>
        <ecNumber evidence="2">2.7.13.3</ecNumber>
    </recommendedName>
</protein>
<keyword evidence="3" id="KW-0597">Phosphoprotein</keyword>
<evidence type="ECO:0000256" key="1">
    <source>
        <dbReference type="ARBA" id="ARBA00000085"/>
    </source>
</evidence>
<dbReference type="SMART" id="SM00387">
    <property type="entry name" value="HATPase_c"/>
    <property type="match status" value="1"/>
</dbReference>
<reference evidence="10 11" key="1">
    <citation type="journal article" date="2020" name="Microorganisms">
        <title>Osmotic Adaptation and Compatible Solute Biosynthesis of Phototrophic Bacteria as Revealed from Genome Analyses.</title>
        <authorList>
            <person name="Imhoff J.F."/>
            <person name="Rahn T."/>
            <person name="Kunzel S."/>
            <person name="Keller A."/>
            <person name="Neulinger S.C."/>
        </authorList>
    </citation>
    <scope>NUCLEOTIDE SEQUENCE [LARGE SCALE GENOMIC DNA]</scope>
    <source>
        <strain evidence="10 11">DSM 15382</strain>
    </source>
</reference>
<dbReference type="SUPFAM" id="SSF55874">
    <property type="entry name" value="ATPase domain of HSP90 chaperone/DNA topoisomerase II/histidine kinase"/>
    <property type="match status" value="1"/>
</dbReference>
<sequence length="229" mass="23647">EPGEAEHLAGLGRVAAGVAHEVRNPIAAMRLKAENALAARDPDRMARALEAVLGQVGRLDTLTRDLLAAARGGAPLRRQATDPAALLRGRVAFYREQAAAAGVALAAEDAPVPAAALDRGRLERALDNLILNGLQATPPGGRVVVGARRDADALVLSVADTGRGVPESLRPHLFEPFASGRPGGTGLGLAQVREAAEAHGGRVRALHRGDGTTIEIILPEGQADAWPAS</sequence>
<dbReference type="PANTHER" id="PTHR43065:SF10">
    <property type="entry name" value="PEROXIDE STRESS-ACTIVATED HISTIDINE KINASE MAK3"/>
    <property type="match status" value="1"/>
</dbReference>
<evidence type="ECO:0000313" key="10">
    <source>
        <dbReference type="EMBL" id="MBK1657240.1"/>
    </source>
</evidence>
<comment type="catalytic activity">
    <reaction evidence="1">
        <text>ATP + protein L-histidine = ADP + protein N-phospho-L-histidine.</text>
        <dbReference type="EC" id="2.7.13.3"/>
    </reaction>
</comment>
<gene>
    <name evidence="10" type="ORF">CKO45_03225</name>
</gene>
<dbReference type="PANTHER" id="PTHR43065">
    <property type="entry name" value="SENSOR HISTIDINE KINASE"/>
    <property type="match status" value="1"/>
</dbReference>
<evidence type="ECO:0000313" key="11">
    <source>
        <dbReference type="Proteomes" id="UP000697995"/>
    </source>
</evidence>
<feature type="non-terminal residue" evidence="10">
    <location>
        <position position="1"/>
    </location>
</feature>
<accession>A0ABS1CRZ9</accession>
<evidence type="ECO:0000256" key="5">
    <source>
        <dbReference type="ARBA" id="ARBA00022741"/>
    </source>
</evidence>
<evidence type="ECO:0000256" key="6">
    <source>
        <dbReference type="ARBA" id="ARBA00022777"/>
    </source>
</evidence>
<keyword evidence="5" id="KW-0547">Nucleotide-binding</keyword>
<dbReference type="Proteomes" id="UP000697995">
    <property type="component" value="Unassembled WGS sequence"/>
</dbReference>
<dbReference type="InterPro" id="IPR003661">
    <property type="entry name" value="HisK_dim/P_dom"/>
</dbReference>
<dbReference type="CDD" id="cd00075">
    <property type="entry name" value="HATPase"/>
    <property type="match status" value="1"/>
</dbReference>
<dbReference type="CDD" id="cd00082">
    <property type="entry name" value="HisKA"/>
    <property type="match status" value="1"/>
</dbReference>
<keyword evidence="11" id="KW-1185">Reference proteome</keyword>
<dbReference type="PRINTS" id="PR00344">
    <property type="entry name" value="BCTRLSENSOR"/>
</dbReference>
<keyword evidence="6" id="KW-0418">Kinase</keyword>
<dbReference type="InterPro" id="IPR004358">
    <property type="entry name" value="Sig_transdc_His_kin-like_C"/>
</dbReference>
<keyword evidence="8" id="KW-0902">Two-component regulatory system</keyword>
<evidence type="ECO:0000256" key="4">
    <source>
        <dbReference type="ARBA" id="ARBA00022679"/>
    </source>
</evidence>
<keyword evidence="7" id="KW-0067">ATP-binding</keyword>
<dbReference type="SUPFAM" id="SSF47384">
    <property type="entry name" value="Homodimeric domain of signal transducing histidine kinase"/>
    <property type="match status" value="1"/>
</dbReference>
<dbReference type="InterPro" id="IPR036890">
    <property type="entry name" value="HATPase_C_sf"/>
</dbReference>
<dbReference type="EMBL" id="NRSG01000012">
    <property type="protein sequence ID" value="MBK1657240.1"/>
    <property type="molecule type" value="Genomic_DNA"/>
</dbReference>
<dbReference type="SMART" id="SM00388">
    <property type="entry name" value="HisKA"/>
    <property type="match status" value="1"/>
</dbReference>
<dbReference type="PROSITE" id="PS50109">
    <property type="entry name" value="HIS_KIN"/>
    <property type="match status" value="1"/>
</dbReference>
<evidence type="ECO:0000256" key="2">
    <source>
        <dbReference type="ARBA" id="ARBA00012438"/>
    </source>
</evidence>
<evidence type="ECO:0000256" key="7">
    <source>
        <dbReference type="ARBA" id="ARBA00022840"/>
    </source>
</evidence>
<dbReference type="RefSeq" id="WP_200305267.1">
    <property type="nucleotide sequence ID" value="NZ_NRSG01000012.1"/>
</dbReference>
<feature type="domain" description="Histidine kinase" evidence="9">
    <location>
        <begin position="17"/>
        <end position="222"/>
    </location>
</feature>
<dbReference type="Pfam" id="PF00512">
    <property type="entry name" value="HisKA"/>
    <property type="match status" value="1"/>
</dbReference>
<organism evidence="10 11">
    <name type="scientific">Paracraurococcus ruber</name>
    <dbReference type="NCBI Taxonomy" id="77675"/>
    <lineage>
        <taxon>Bacteria</taxon>
        <taxon>Pseudomonadati</taxon>
        <taxon>Pseudomonadota</taxon>
        <taxon>Alphaproteobacteria</taxon>
        <taxon>Acetobacterales</taxon>
        <taxon>Roseomonadaceae</taxon>
        <taxon>Paracraurococcus</taxon>
    </lineage>
</organism>
<evidence type="ECO:0000256" key="3">
    <source>
        <dbReference type="ARBA" id="ARBA00022553"/>
    </source>
</evidence>
<name>A0ABS1CRZ9_9PROT</name>
<keyword evidence="4" id="KW-0808">Transferase</keyword>
<dbReference type="Gene3D" id="1.10.287.130">
    <property type="match status" value="1"/>
</dbReference>
<evidence type="ECO:0000256" key="8">
    <source>
        <dbReference type="ARBA" id="ARBA00023012"/>
    </source>
</evidence>
<dbReference type="InterPro" id="IPR005467">
    <property type="entry name" value="His_kinase_dom"/>
</dbReference>
<dbReference type="Gene3D" id="3.30.565.10">
    <property type="entry name" value="Histidine kinase-like ATPase, C-terminal domain"/>
    <property type="match status" value="1"/>
</dbReference>
<comment type="caution">
    <text evidence="10">The sequence shown here is derived from an EMBL/GenBank/DDBJ whole genome shotgun (WGS) entry which is preliminary data.</text>
</comment>
<evidence type="ECO:0000259" key="9">
    <source>
        <dbReference type="PROSITE" id="PS50109"/>
    </source>
</evidence>
<dbReference type="InterPro" id="IPR036097">
    <property type="entry name" value="HisK_dim/P_sf"/>
</dbReference>
<dbReference type="InterPro" id="IPR003594">
    <property type="entry name" value="HATPase_dom"/>
</dbReference>
<dbReference type="EC" id="2.7.13.3" evidence="2"/>
<proteinExistence type="predicted"/>